<evidence type="ECO:0000313" key="3">
    <source>
        <dbReference type="Proteomes" id="UP000647172"/>
    </source>
</evidence>
<comment type="caution">
    <text evidence="2">The sequence shown here is derived from an EMBL/GenBank/DDBJ whole genome shotgun (WGS) entry which is preliminary data.</text>
</comment>
<accession>A0A919JET5</accession>
<dbReference type="Proteomes" id="UP000647172">
    <property type="component" value="Unassembled WGS sequence"/>
</dbReference>
<evidence type="ECO:0000313" key="2">
    <source>
        <dbReference type="EMBL" id="GIE48227.1"/>
    </source>
</evidence>
<evidence type="ECO:0000256" key="1">
    <source>
        <dbReference type="SAM" id="MobiDB-lite"/>
    </source>
</evidence>
<reference evidence="2" key="1">
    <citation type="submission" date="2021-01" db="EMBL/GenBank/DDBJ databases">
        <title>Whole genome shotgun sequence of Actinoplanes nipponensis NBRC 14063.</title>
        <authorList>
            <person name="Komaki H."/>
            <person name="Tamura T."/>
        </authorList>
    </citation>
    <scope>NUCLEOTIDE SEQUENCE</scope>
    <source>
        <strain evidence="2">NBRC 14063</strain>
    </source>
</reference>
<dbReference type="EMBL" id="BOMQ01000021">
    <property type="protein sequence ID" value="GIE48227.1"/>
    <property type="molecule type" value="Genomic_DNA"/>
</dbReference>
<dbReference type="AlphaFoldDB" id="A0A919JET5"/>
<proteinExistence type="predicted"/>
<name>A0A919JET5_9ACTN</name>
<keyword evidence="3" id="KW-1185">Reference proteome</keyword>
<sequence length="79" mass="8529">MTDRRDDGVWRDEEKLSVKDLSEAMASWDTDGQGDPTDNDAGEEQAFGHDAQVSTEGGPGLTDPDRENRPSTTGRGGPH</sequence>
<feature type="compositionally biased region" description="Basic and acidic residues" evidence="1">
    <location>
        <begin position="1"/>
        <end position="22"/>
    </location>
</feature>
<feature type="region of interest" description="Disordered" evidence="1">
    <location>
        <begin position="1"/>
        <end position="79"/>
    </location>
</feature>
<protein>
    <submittedName>
        <fullName evidence="2">Uncharacterized protein</fullName>
    </submittedName>
</protein>
<organism evidence="2 3">
    <name type="scientific">Actinoplanes nipponensis</name>
    <dbReference type="NCBI Taxonomy" id="135950"/>
    <lineage>
        <taxon>Bacteria</taxon>
        <taxon>Bacillati</taxon>
        <taxon>Actinomycetota</taxon>
        <taxon>Actinomycetes</taxon>
        <taxon>Micromonosporales</taxon>
        <taxon>Micromonosporaceae</taxon>
        <taxon>Actinoplanes</taxon>
    </lineage>
</organism>
<dbReference type="RefSeq" id="WP_203766673.1">
    <property type="nucleotide sequence ID" value="NZ_BAAAYJ010000004.1"/>
</dbReference>
<gene>
    <name evidence="2" type="ORF">Ani05nite_17610</name>
</gene>